<protein>
    <submittedName>
        <fullName evidence="2">Ryanodine receptor Ryr</fullName>
    </submittedName>
</protein>
<dbReference type="AlphaFoldDB" id="A0A9D9E1B0"/>
<comment type="caution">
    <text evidence="2">The sequence shown here is derived from an EMBL/GenBank/DDBJ whole genome shotgun (WGS) entry which is preliminary data.</text>
</comment>
<accession>A0A9D9E1B0</accession>
<gene>
    <name evidence="2" type="ORF">IAC54_00735</name>
</gene>
<name>A0A9D9E1B0_9BACT</name>
<keyword evidence="2" id="KW-0675">Receptor</keyword>
<dbReference type="PANTHER" id="PTHR46399">
    <property type="entry name" value="B30.2/SPRY DOMAIN-CONTAINING PROTEIN"/>
    <property type="match status" value="1"/>
</dbReference>
<proteinExistence type="predicted"/>
<evidence type="ECO:0000313" key="2">
    <source>
        <dbReference type="EMBL" id="MBO8437411.1"/>
    </source>
</evidence>
<evidence type="ECO:0000313" key="3">
    <source>
        <dbReference type="Proteomes" id="UP000823636"/>
    </source>
</evidence>
<dbReference type="Proteomes" id="UP000823636">
    <property type="component" value="Unassembled WGS sequence"/>
</dbReference>
<evidence type="ECO:0000259" key="1">
    <source>
        <dbReference type="Pfam" id="PF02026"/>
    </source>
</evidence>
<organism evidence="2 3">
    <name type="scientific">Candidatus Caccoplasma merdipullorum</name>
    <dbReference type="NCBI Taxonomy" id="2840718"/>
    <lineage>
        <taxon>Bacteria</taxon>
        <taxon>Pseudomonadati</taxon>
        <taxon>Bacteroidota</taxon>
        <taxon>Bacteroidia</taxon>
        <taxon>Bacteroidales</taxon>
        <taxon>Bacteroidaceae</taxon>
        <taxon>Bacteroidaceae incertae sedis</taxon>
        <taxon>Candidatus Caccoplasma</taxon>
    </lineage>
</organism>
<dbReference type="GO" id="GO:0034704">
    <property type="term" value="C:calcium channel complex"/>
    <property type="evidence" value="ECO:0007669"/>
    <property type="project" value="TreeGrafter"/>
</dbReference>
<sequence>MKNNSYTPCPIDTDNVFLPPELSELQELLSKNVHETWAAGRIADGWKYGPVRNDSTKEHPCLVPYEQLTEREKDYDRETAFQTLKAIVKLGFKIVKE</sequence>
<dbReference type="Gene3D" id="6.20.350.10">
    <property type="match status" value="1"/>
</dbReference>
<reference evidence="2" key="2">
    <citation type="journal article" date="2021" name="PeerJ">
        <title>Extensive microbial diversity within the chicken gut microbiome revealed by metagenomics and culture.</title>
        <authorList>
            <person name="Gilroy R."/>
            <person name="Ravi A."/>
            <person name="Getino M."/>
            <person name="Pursley I."/>
            <person name="Horton D.L."/>
            <person name="Alikhan N.F."/>
            <person name="Baker D."/>
            <person name="Gharbi K."/>
            <person name="Hall N."/>
            <person name="Watson M."/>
            <person name="Adriaenssens E.M."/>
            <person name="Foster-Nyarko E."/>
            <person name="Jarju S."/>
            <person name="Secka A."/>
            <person name="Antonio M."/>
            <person name="Oren A."/>
            <person name="Chaudhuri R.R."/>
            <person name="La Ragione R."/>
            <person name="Hildebrand F."/>
            <person name="Pallen M.J."/>
        </authorList>
    </citation>
    <scope>NUCLEOTIDE SEQUENCE</scope>
    <source>
        <strain evidence="2">G3-4614</strain>
    </source>
</reference>
<dbReference type="EMBL" id="JADIMW010000006">
    <property type="protein sequence ID" value="MBO8437411.1"/>
    <property type="molecule type" value="Genomic_DNA"/>
</dbReference>
<dbReference type="Pfam" id="PF02026">
    <property type="entry name" value="RyR"/>
    <property type="match status" value="1"/>
</dbReference>
<dbReference type="InterPro" id="IPR015925">
    <property type="entry name" value="Ryanodine_IP3_receptor"/>
</dbReference>
<dbReference type="GO" id="GO:0005219">
    <property type="term" value="F:ryanodine-sensitive calcium-release channel activity"/>
    <property type="evidence" value="ECO:0007669"/>
    <property type="project" value="TreeGrafter"/>
</dbReference>
<reference evidence="2" key="1">
    <citation type="submission" date="2020-10" db="EMBL/GenBank/DDBJ databases">
        <authorList>
            <person name="Gilroy R."/>
        </authorList>
    </citation>
    <scope>NUCLEOTIDE SEQUENCE</scope>
    <source>
        <strain evidence="2">G3-4614</strain>
    </source>
</reference>
<dbReference type="InterPro" id="IPR003032">
    <property type="entry name" value="Ryanodine_rcpt"/>
</dbReference>
<dbReference type="PANTHER" id="PTHR46399:SF8">
    <property type="entry name" value="B30.2_SPRY DOMAIN-CONTAINING PROTEIN"/>
    <property type="match status" value="1"/>
</dbReference>
<dbReference type="GO" id="GO:0014808">
    <property type="term" value="P:release of sequestered calcium ion into cytosol by sarcoplasmic reticulum"/>
    <property type="evidence" value="ECO:0007669"/>
    <property type="project" value="TreeGrafter"/>
</dbReference>
<feature type="domain" description="Ryanodine receptor Ryr" evidence="1">
    <location>
        <begin position="6"/>
        <end position="95"/>
    </location>
</feature>